<dbReference type="AlphaFoldDB" id="A0A182QAN4"/>
<evidence type="ECO:0000313" key="1">
    <source>
        <dbReference type="EnsemblMetazoa" id="AFAF006392-PA"/>
    </source>
</evidence>
<protein>
    <submittedName>
        <fullName evidence="1">Uncharacterized protein</fullName>
    </submittedName>
</protein>
<sequence length="560" mass="62590">MIITSSFTSGCTTCDFGTIDKSNRSRQRNDLMVRDESFVQLHVRLRQYAVVVRGPVAHLIVTIHLAAVQQYQHVRQQIRTARTELCDRSDGRRTDGCVLQYDAVVDEACPRPASFASGFSSMISMIVSTIEVLYSSPPSSRSMPLRKFIVTACFRGNLVQSERMACTTTSLNSSEISATKVAICFISRSTELSAPVFRSVVMASVATERFESAISPSKSRLHTFTAGGCSIATLFIVRTAAKRSVALEEPQNSCRMLTAVDSSRGFVRFRFTMAWAASYTTISDLLRRLHSTKLNRGDSSIALPLASSSSMILHAIRIRKHVAYGLRRFWCVSLYTSLPPSLASLSSSSELDIFRFFFFVVLRAVDLPRLDAAVDDDFGVFGSMPVAFAKRRQQVRAGDGDKHVDVVNNVQRLVLHRVREVGQIVRQVQHLPQADLTVVELLRDRLDERTPLGLGAAQQRVQETVQRRRRFLRILHSIAAHDAGLVTALEQLLQLVRQLHAGVRFHIYKARILLVDLLQMPVRTVCHLWISLWSQDRKKASVANTSSQMFAGSDVVEAEE</sequence>
<proteinExistence type="predicted"/>
<organism evidence="1 2">
    <name type="scientific">Anopheles farauti</name>
    <dbReference type="NCBI Taxonomy" id="69004"/>
    <lineage>
        <taxon>Eukaryota</taxon>
        <taxon>Metazoa</taxon>
        <taxon>Ecdysozoa</taxon>
        <taxon>Arthropoda</taxon>
        <taxon>Hexapoda</taxon>
        <taxon>Insecta</taxon>
        <taxon>Pterygota</taxon>
        <taxon>Neoptera</taxon>
        <taxon>Endopterygota</taxon>
        <taxon>Diptera</taxon>
        <taxon>Nematocera</taxon>
        <taxon>Culicoidea</taxon>
        <taxon>Culicidae</taxon>
        <taxon>Anophelinae</taxon>
        <taxon>Anopheles</taxon>
    </lineage>
</organism>
<evidence type="ECO:0000313" key="2">
    <source>
        <dbReference type="Proteomes" id="UP000075886"/>
    </source>
</evidence>
<dbReference type="EMBL" id="AXCN02000790">
    <property type="status" value="NOT_ANNOTATED_CDS"/>
    <property type="molecule type" value="Genomic_DNA"/>
</dbReference>
<dbReference type="Proteomes" id="UP000075886">
    <property type="component" value="Unassembled WGS sequence"/>
</dbReference>
<accession>A0A182QAN4</accession>
<reference evidence="2" key="1">
    <citation type="submission" date="2014-01" db="EMBL/GenBank/DDBJ databases">
        <title>The Genome Sequence of Anopheles farauti FAR1 (V2).</title>
        <authorList>
            <consortium name="The Broad Institute Genomics Platform"/>
            <person name="Neafsey D.E."/>
            <person name="Besansky N."/>
            <person name="Howell P."/>
            <person name="Walton C."/>
            <person name="Young S.K."/>
            <person name="Zeng Q."/>
            <person name="Gargeya S."/>
            <person name="Fitzgerald M."/>
            <person name="Haas B."/>
            <person name="Abouelleil A."/>
            <person name="Allen A.W."/>
            <person name="Alvarado L."/>
            <person name="Arachchi H.M."/>
            <person name="Berlin A.M."/>
            <person name="Chapman S.B."/>
            <person name="Gainer-Dewar J."/>
            <person name="Goldberg J."/>
            <person name="Griggs A."/>
            <person name="Gujja S."/>
            <person name="Hansen M."/>
            <person name="Howarth C."/>
            <person name="Imamovic A."/>
            <person name="Ireland A."/>
            <person name="Larimer J."/>
            <person name="McCowan C."/>
            <person name="Murphy C."/>
            <person name="Pearson M."/>
            <person name="Poon T.W."/>
            <person name="Priest M."/>
            <person name="Roberts A."/>
            <person name="Saif S."/>
            <person name="Shea T."/>
            <person name="Sisk P."/>
            <person name="Sykes S."/>
            <person name="Wortman J."/>
            <person name="Nusbaum C."/>
            <person name="Birren B."/>
        </authorList>
    </citation>
    <scope>NUCLEOTIDE SEQUENCE [LARGE SCALE GENOMIC DNA]</scope>
    <source>
        <strain evidence="2">FAR1</strain>
    </source>
</reference>
<dbReference type="EnsemblMetazoa" id="AFAF006392-RA">
    <property type="protein sequence ID" value="AFAF006392-PA"/>
    <property type="gene ID" value="AFAF006392"/>
</dbReference>
<reference evidence="1" key="2">
    <citation type="submission" date="2020-05" db="UniProtKB">
        <authorList>
            <consortium name="EnsemblMetazoa"/>
        </authorList>
    </citation>
    <scope>IDENTIFICATION</scope>
    <source>
        <strain evidence="1">FAR1</strain>
    </source>
</reference>
<dbReference type="VEuPathDB" id="VectorBase:AFAF006392"/>
<keyword evidence="2" id="KW-1185">Reference proteome</keyword>
<name>A0A182QAN4_9DIPT</name>